<evidence type="ECO:0000313" key="5">
    <source>
        <dbReference type="Proteomes" id="UP001165060"/>
    </source>
</evidence>
<dbReference type="PROSITE" id="PS51186">
    <property type="entry name" value="GNAT"/>
    <property type="match status" value="1"/>
</dbReference>
<sequence length="192" mass="20584">MSLLYLRLTQFSEVSERYAEVAAGAKTRQYVAKSGGTVVGFIEVSVKSFGLGVETVSPFNFEDSLSAGLAGLASPEVGPQKPVPLITNLCVSPPHRRSGVATQLVRAALAGCADLGSYPACSLQVESDNGAALSFYRRLGFKEAFRDPACRRLEVKWWGIDSVRTTKVALRKELGVRGRVEDAVGALGSIFR</sequence>
<accession>A0ABQ6MZ97</accession>
<comment type="caution">
    <text evidence="4">The sequence shown here is derived from an EMBL/GenBank/DDBJ whole genome shotgun (WGS) entry which is preliminary data.</text>
</comment>
<dbReference type="Gene3D" id="3.40.630.30">
    <property type="match status" value="1"/>
</dbReference>
<dbReference type="EMBL" id="BRYB01001946">
    <property type="protein sequence ID" value="GMI36867.1"/>
    <property type="molecule type" value="Genomic_DNA"/>
</dbReference>
<dbReference type="Proteomes" id="UP001165060">
    <property type="component" value="Unassembled WGS sequence"/>
</dbReference>
<reference evidence="4 5" key="1">
    <citation type="journal article" date="2023" name="Commun. Biol.">
        <title>Genome analysis of Parmales, the sister group of diatoms, reveals the evolutionary specialization of diatoms from phago-mixotrophs to photoautotrophs.</title>
        <authorList>
            <person name="Ban H."/>
            <person name="Sato S."/>
            <person name="Yoshikawa S."/>
            <person name="Yamada K."/>
            <person name="Nakamura Y."/>
            <person name="Ichinomiya M."/>
            <person name="Sato N."/>
            <person name="Blanc-Mathieu R."/>
            <person name="Endo H."/>
            <person name="Kuwata A."/>
            <person name="Ogata H."/>
        </authorList>
    </citation>
    <scope>NUCLEOTIDE SEQUENCE [LARGE SCALE GENOMIC DNA]</scope>
</reference>
<dbReference type="SUPFAM" id="SSF55729">
    <property type="entry name" value="Acyl-CoA N-acyltransferases (Nat)"/>
    <property type="match status" value="1"/>
</dbReference>
<organism evidence="4 5">
    <name type="scientific">Tetraparma gracilis</name>
    <dbReference type="NCBI Taxonomy" id="2962635"/>
    <lineage>
        <taxon>Eukaryota</taxon>
        <taxon>Sar</taxon>
        <taxon>Stramenopiles</taxon>
        <taxon>Ochrophyta</taxon>
        <taxon>Bolidophyceae</taxon>
        <taxon>Parmales</taxon>
        <taxon>Triparmaceae</taxon>
        <taxon>Tetraparma</taxon>
    </lineage>
</organism>
<keyword evidence="1" id="KW-0808">Transferase</keyword>
<dbReference type="CDD" id="cd04301">
    <property type="entry name" value="NAT_SF"/>
    <property type="match status" value="1"/>
</dbReference>
<evidence type="ECO:0000259" key="3">
    <source>
        <dbReference type="PROSITE" id="PS51186"/>
    </source>
</evidence>
<proteinExistence type="predicted"/>
<dbReference type="InterPro" id="IPR016181">
    <property type="entry name" value="Acyl_CoA_acyltransferase"/>
</dbReference>
<name>A0ABQ6MZ97_9STRA</name>
<dbReference type="InterPro" id="IPR051556">
    <property type="entry name" value="N-term/lysine_N-AcTrnsfr"/>
</dbReference>
<feature type="domain" description="N-acetyltransferase" evidence="3">
    <location>
        <begin position="1"/>
        <end position="159"/>
    </location>
</feature>
<gene>
    <name evidence="4" type="ORF">TeGR_g4211</name>
</gene>
<dbReference type="InterPro" id="IPR000182">
    <property type="entry name" value="GNAT_dom"/>
</dbReference>
<protein>
    <recommendedName>
        <fullName evidence="3">N-acetyltransferase domain-containing protein</fullName>
    </recommendedName>
</protein>
<dbReference type="Pfam" id="PF00583">
    <property type="entry name" value="Acetyltransf_1"/>
    <property type="match status" value="1"/>
</dbReference>
<keyword evidence="5" id="KW-1185">Reference proteome</keyword>
<evidence type="ECO:0000313" key="4">
    <source>
        <dbReference type="EMBL" id="GMI36867.1"/>
    </source>
</evidence>
<evidence type="ECO:0000256" key="1">
    <source>
        <dbReference type="ARBA" id="ARBA00022679"/>
    </source>
</evidence>
<evidence type="ECO:0000256" key="2">
    <source>
        <dbReference type="ARBA" id="ARBA00023315"/>
    </source>
</evidence>
<dbReference type="PANTHER" id="PTHR42919">
    <property type="entry name" value="N-ALPHA-ACETYLTRANSFERASE"/>
    <property type="match status" value="1"/>
</dbReference>
<keyword evidence="2" id="KW-0012">Acyltransferase</keyword>
<dbReference type="PANTHER" id="PTHR42919:SF8">
    <property type="entry name" value="N-ALPHA-ACETYLTRANSFERASE 50"/>
    <property type="match status" value="1"/>
</dbReference>